<organism evidence="2 3">
    <name type="scientific">Hortaea werneckii EXF-2000</name>
    <dbReference type="NCBI Taxonomy" id="1157616"/>
    <lineage>
        <taxon>Eukaryota</taxon>
        <taxon>Fungi</taxon>
        <taxon>Dikarya</taxon>
        <taxon>Ascomycota</taxon>
        <taxon>Pezizomycotina</taxon>
        <taxon>Dothideomycetes</taxon>
        <taxon>Dothideomycetidae</taxon>
        <taxon>Mycosphaerellales</taxon>
        <taxon>Teratosphaeriaceae</taxon>
        <taxon>Hortaea</taxon>
    </lineage>
</organism>
<dbReference type="InParanoid" id="A0A1Z5SXC7"/>
<comment type="caution">
    <text evidence="2">The sequence shown here is derived from an EMBL/GenBank/DDBJ whole genome shotgun (WGS) entry which is preliminary data.</text>
</comment>
<keyword evidence="3" id="KW-1185">Reference proteome</keyword>
<keyword evidence="1" id="KW-0812">Transmembrane</keyword>
<reference evidence="2 3" key="1">
    <citation type="submission" date="2017-01" db="EMBL/GenBank/DDBJ databases">
        <title>The recent genome duplication of the halophilic yeast Hortaea werneckii: insights from long-read sequencing.</title>
        <authorList>
            <person name="Sinha S."/>
            <person name="Flibotte S."/>
            <person name="Neira M."/>
            <person name="Lenassi M."/>
            <person name="Gostincar C."/>
            <person name="Stajich J.E."/>
            <person name="Nislow C.E."/>
        </authorList>
    </citation>
    <scope>NUCLEOTIDE SEQUENCE [LARGE SCALE GENOMIC DNA]</scope>
    <source>
        <strain evidence="2 3">EXF-2000</strain>
    </source>
</reference>
<sequence length="183" mass="20458">MAGALNSLLRRDNGDIANSSTMQALLVVLLVILIIALSLVAGLMFFRQRKRARKAALLPMYDEKRLSTSSTSSTSSHHRRIMVRPSESIYVYQGKQDLIDNSSNPPSPNEVPEIRITFPEEVDDAGKRQSGRVVVVKMGESTVGMEPVTEEKLPAYDKDERFQSLDLDRIGGLEEKPTNKEFH</sequence>
<name>A0A1Z5SXC7_HORWE</name>
<protein>
    <submittedName>
        <fullName evidence="2">Uncharacterized protein</fullName>
    </submittedName>
</protein>
<gene>
    <name evidence="2" type="ORF">BTJ68_12368</name>
</gene>
<dbReference type="EMBL" id="MUNK01000202">
    <property type="protein sequence ID" value="OTA25491.1"/>
    <property type="molecule type" value="Genomic_DNA"/>
</dbReference>
<evidence type="ECO:0000313" key="2">
    <source>
        <dbReference type="EMBL" id="OTA25491.1"/>
    </source>
</evidence>
<evidence type="ECO:0000313" key="3">
    <source>
        <dbReference type="Proteomes" id="UP000194280"/>
    </source>
</evidence>
<dbReference type="Proteomes" id="UP000194280">
    <property type="component" value="Unassembled WGS sequence"/>
</dbReference>
<evidence type="ECO:0000256" key="1">
    <source>
        <dbReference type="SAM" id="Phobius"/>
    </source>
</evidence>
<dbReference type="VEuPathDB" id="FungiDB:BTJ68_12368"/>
<proteinExistence type="predicted"/>
<accession>A0A1Z5SXC7</accession>
<feature type="transmembrane region" description="Helical" evidence="1">
    <location>
        <begin position="24"/>
        <end position="46"/>
    </location>
</feature>
<dbReference type="OrthoDB" id="5388417at2759"/>
<keyword evidence="1" id="KW-1133">Transmembrane helix</keyword>
<dbReference type="AlphaFoldDB" id="A0A1Z5SXC7"/>
<keyword evidence="1" id="KW-0472">Membrane</keyword>